<name>A0A9X3WS40_9BACI</name>
<organism evidence="1 2">
    <name type="scientific">Terrihalobacillus insolitus</name>
    <dbReference type="NCBI Taxonomy" id="2950438"/>
    <lineage>
        <taxon>Bacteria</taxon>
        <taxon>Bacillati</taxon>
        <taxon>Bacillota</taxon>
        <taxon>Bacilli</taxon>
        <taxon>Bacillales</taxon>
        <taxon>Bacillaceae</taxon>
        <taxon>Terrihalobacillus</taxon>
    </lineage>
</organism>
<accession>A0A9X3WS40</accession>
<dbReference type="EMBL" id="JAMQKB010000008">
    <property type="protein sequence ID" value="MDC3424730.1"/>
    <property type="molecule type" value="Genomic_DNA"/>
</dbReference>
<dbReference type="AlphaFoldDB" id="A0A9X3WS40"/>
<evidence type="ECO:0000313" key="2">
    <source>
        <dbReference type="Proteomes" id="UP001145050"/>
    </source>
</evidence>
<dbReference type="InterPro" id="IPR019699">
    <property type="entry name" value="DUF2584"/>
</dbReference>
<dbReference type="Proteomes" id="UP001145050">
    <property type="component" value="Unassembled WGS sequence"/>
</dbReference>
<gene>
    <name evidence="1" type="ORF">NC797_09430</name>
</gene>
<dbReference type="RefSeq" id="WP_272436533.1">
    <property type="nucleotide sequence ID" value="NZ_JAMQKB010000008.1"/>
</dbReference>
<dbReference type="Gene3D" id="2.40.240.20">
    <property type="entry name" value="Hypothetical PUA domain-like, domain 1"/>
    <property type="match status" value="1"/>
</dbReference>
<comment type="caution">
    <text evidence="1">The sequence shown here is derived from an EMBL/GenBank/DDBJ whole genome shotgun (WGS) entry which is preliminary data.</text>
</comment>
<dbReference type="SUPFAM" id="SSF88697">
    <property type="entry name" value="PUA domain-like"/>
    <property type="match status" value="1"/>
</dbReference>
<evidence type="ECO:0000313" key="1">
    <source>
        <dbReference type="EMBL" id="MDC3424730.1"/>
    </source>
</evidence>
<protein>
    <submittedName>
        <fullName evidence="1">DUF2584 domain-containing protein</fullName>
    </submittedName>
</protein>
<sequence>MTMPFLIEWVLVTKGKEKRLTDQENMFQITLEGYRIFPIHQTIDIKRYNNSDQIGRGEILELTLKNNQTICKYRLVSLHSVN</sequence>
<keyword evidence="2" id="KW-1185">Reference proteome</keyword>
<dbReference type="InterPro" id="IPR015947">
    <property type="entry name" value="PUA-like_sf"/>
</dbReference>
<reference evidence="1" key="1">
    <citation type="submission" date="2022-06" db="EMBL/GenBank/DDBJ databases">
        <title>Aquibacillus sp. a new bacterium isolated from soil saline samples.</title>
        <authorList>
            <person name="Galisteo C."/>
            <person name="De La Haba R."/>
            <person name="Sanchez-Porro C."/>
            <person name="Ventosa A."/>
        </authorList>
    </citation>
    <scope>NUCLEOTIDE SEQUENCE</scope>
    <source>
        <strain evidence="1">3ASR75-11</strain>
    </source>
</reference>
<proteinExistence type="predicted"/>
<dbReference type="Pfam" id="PF10763">
    <property type="entry name" value="DUF2584"/>
    <property type="match status" value="1"/>
</dbReference>